<dbReference type="PANTHER" id="PTHR33692:SF1">
    <property type="entry name" value="RIBOSOME MATURATION FACTOR RIMM"/>
    <property type="match status" value="1"/>
</dbReference>
<gene>
    <name evidence="5 8" type="primary">rimM</name>
    <name evidence="8" type="ORF">CYJ34_08750</name>
</gene>
<proteinExistence type="inferred from homology"/>
<dbReference type="SUPFAM" id="SSF50447">
    <property type="entry name" value="Translation proteins"/>
    <property type="match status" value="1"/>
</dbReference>
<dbReference type="InterPro" id="IPR009000">
    <property type="entry name" value="Transl_B-barrel_sf"/>
</dbReference>
<protein>
    <recommendedName>
        <fullName evidence="5">Ribosome maturation factor RimM</fullName>
    </recommendedName>
</protein>
<dbReference type="InterPro" id="IPR056792">
    <property type="entry name" value="PRC_RimM"/>
</dbReference>
<dbReference type="InterPro" id="IPR002676">
    <property type="entry name" value="RimM_N"/>
</dbReference>
<organism evidence="8 9">
    <name type="scientific">Anaerococcus octavius</name>
    <dbReference type="NCBI Taxonomy" id="54007"/>
    <lineage>
        <taxon>Bacteria</taxon>
        <taxon>Bacillati</taxon>
        <taxon>Bacillota</taxon>
        <taxon>Tissierellia</taxon>
        <taxon>Tissierellales</taxon>
        <taxon>Peptoniphilaceae</taxon>
        <taxon>Anaerococcus</taxon>
    </lineage>
</organism>
<dbReference type="PANTHER" id="PTHR33692">
    <property type="entry name" value="RIBOSOME MATURATION FACTOR RIMM"/>
    <property type="match status" value="1"/>
</dbReference>
<accession>A0A2I1M4V8</accession>
<feature type="domain" description="Ribosome maturation factor RimM PRC barrel" evidence="7">
    <location>
        <begin position="94"/>
        <end position="155"/>
    </location>
</feature>
<evidence type="ECO:0000256" key="3">
    <source>
        <dbReference type="ARBA" id="ARBA00022552"/>
    </source>
</evidence>
<comment type="function">
    <text evidence="5">An accessory protein needed during the final step in the assembly of 30S ribosomal subunit, possibly for assembly of the head region. Essential for efficient processing of 16S rRNA. May be needed both before and after RbfA during the maturation of 16S rRNA. It has affinity for free ribosomal 30S subunits but not for 70S ribosomes.</text>
</comment>
<keyword evidence="4 5" id="KW-0143">Chaperone</keyword>
<reference evidence="8 9" key="1">
    <citation type="submission" date="2017-12" db="EMBL/GenBank/DDBJ databases">
        <title>Phylogenetic diversity of female urinary microbiome.</title>
        <authorList>
            <person name="Thomas-White K."/>
            <person name="Wolfe A.J."/>
        </authorList>
    </citation>
    <scope>NUCLEOTIDE SEQUENCE [LARGE SCALE GENOMIC DNA]</scope>
    <source>
        <strain evidence="8 9">UMB0119</strain>
    </source>
</reference>
<dbReference type="GO" id="GO:0005737">
    <property type="term" value="C:cytoplasm"/>
    <property type="evidence" value="ECO:0007669"/>
    <property type="project" value="UniProtKB-SubCell"/>
</dbReference>
<comment type="caution">
    <text evidence="8">The sequence shown here is derived from an EMBL/GenBank/DDBJ whole genome shotgun (WGS) entry which is preliminary data.</text>
</comment>
<dbReference type="InterPro" id="IPR036976">
    <property type="entry name" value="RimM_N_sf"/>
</dbReference>
<keyword evidence="2 5" id="KW-0690">Ribosome biogenesis</keyword>
<dbReference type="Pfam" id="PF24986">
    <property type="entry name" value="PRC_RimM"/>
    <property type="match status" value="1"/>
</dbReference>
<evidence type="ECO:0000313" key="8">
    <source>
        <dbReference type="EMBL" id="PKZ15158.1"/>
    </source>
</evidence>
<evidence type="ECO:0000259" key="6">
    <source>
        <dbReference type="Pfam" id="PF01782"/>
    </source>
</evidence>
<dbReference type="RefSeq" id="WP_101540901.1">
    <property type="nucleotide sequence ID" value="NZ_CALTZC010000009.1"/>
</dbReference>
<dbReference type="InterPro" id="IPR011961">
    <property type="entry name" value="RimM"/>
</dbReference>
<dbReference type="Gene3D" id="2.30.30.240">
    <property type="entry name" value="PRC-barrel domain"/>
    <property type="match status" value="1"/>
</dbReference>
<evidence type="ECO:0000313" key="9">
    <source>
        <dbReference type="Proteomes" id="UP000234335"/>
    </source>
</evidence>
<dbReference type="EMBL" id="PKGS01000009">
    <property type="protein sequence ID" value="PKZ15158.1"/>
    <property type="molecule type" value="Genomic_DNA"/>
</dbReference>
<name>A0A2I1M4V8_9FIRM</name>
<evidence type="ECO:0000259" key="7">
    <source>
        <dbReference type="Pfam" id="PF24986"/>
    </source>
</evidence>
<dbReference type="NCBIfam" id="TIGR02273">
    <property type="entry name" value="16S_RimM"/>
    <property type="match status" value="1"/>
</dbReference>
<dbReference type="GO" id="GO:0006364">
    <property type="term" value="P:rRNA processing"/>
    <property type="evidence" value="ECO:0007669"/>
    <property type="project" value="UniProtKB-UniRule"/>
</dbReference>
<comment type="similarity">
    <text evidence="5">Belongs to the RimM family.</text>
</comment>
<dbReference type="GO" id="GO:0005840">
    <property type="term" value="C:ribosome"/>
    <property type="evidence" value="ECO:0007669"/>
    <property type="project" value="InterPro"/>
</dbReference>
<sequence>MRITVAEIVTTHGVRGNLKVKSLSDYDKRFENGAKLLIGDEEVTVESSFDQKGLKVIKFEEYDDINDVLKFVGKDITIEDSDLGKLDDDEYYVFSLIGLDVKSQGQIVGKITDVITGVYPNDVYVIKTDKDEIYFPALNATVKKVDIENGFIEVENFGDYE</sequence>
<evidence type="ECO:0000256" key="5">
    <source>
        <dbReference type="HAMAP-Rule" id="MF_00014"/>
    </source>
</evidence>
<dbReference type="Proteomes" id="UP000234335">
    <property type="component" value="Unassembled WGS sequence"/>
</dbReference>
<comment type="subcellular location">
    <subcellularLocation>
        <location evidence="5">Cytoplasm</location>
    </subcellularLocation>
</comment>
<dbReference type="HAMAP" id="MF_00014">
    <property type="entry name" value="Ribosome_mat_RimM"/>
    <property type="match status" value="1"/>
</dbReference>
<keyword evidence="3 5" id="KW-0698">rRNA processing</keyword>
<dbReference type="GO" id="GO:0043022">
    <property type="term" value="F:ribosome binding"/>
    <property type="evidence" value="ECO:0007669"/>
    <property type="project" value="InterPro"/>
</dbReference>
<feature type="domain" description="RimM N-terminal" evidence="6">
    <location>
        <begin position="5"/>
        <end position="81"/>
    </location>
</feature>
<keyword evidence="9" id="KW-1185">Reference proteome</keyword>
<comment type="subunit">
    <text evidence="5">Binds ribosomal protein uS19.</text>
</comment>
<evidence type="ECO:0000256" key="2">
    <source>
        <dbReference type="ARBA" id="ARBA00022517"/>
    </source>
</evidence>
<dbReference type="Pfam" id="PF01782">
    <property type="entry name" value="RimM"/>
    <property type="match status" value="1"/>
</dbReference>
<dbReference type="SUPFAM" id="SSF50346">
    <property type="entry name" value="PRC-barrel domain"/>
    <property type="match status" value="1"/>
</dbReference>
<evidence type="ECO:0000256" key="1">
    <source>
        <dbReference type="ARBA" id="ARBA00022490"/>
    </source>
</evidence>
<dbReference type="GO" id="GO:0042274">
    <property type="term" value="P:ribosomal small subunit biogenesis"/>
    <property type="evidence" value="ECO:0007669"/>
    <property type="project" value="UniProtKB-UniRule"/>
</dbReference>
<evidence type="ECO:0000256" key="4">
    <source>
        <dbReference type="ARBA" id="ARBA00023186"/>
    </source>
</evidence>
<dbReference type="AlphaFoldDB" id="A0A2I1M4V8"/>
<comment type="domain">
    <text evidence="5">The PRC barrel domain binds ribosomal protein uS19.</text>
</comment>
<dbReference type="InterPro" id="IPR011033">
    <property type="entry name" value="PRC_barrel-like_sf"/>
</dbReference>
<keyword evidence="1 5" id="KW-0963">Cytoplasm</keyword>
<dbReference type="Gene3D" id="2.40.30.60">
    <property type="entry name" value="RimM"/>
    <property type="match status" value="1"/>
</dbReference>